<dbReference type="AlphaFoldDB" id="K4A3I8"/>
<evidence type="ECO:0000313" key="2">
    <source>
        <dbReference type="Proteomes" id="UP000004995"/>
    </source>
</evidence>
<keyword evidence="2" id="KW-1185">Reference proteome</keyword>
<name>K4A3I8_SETIT</name>
<dbReference type="EnsemblPlants" id="KQL23402">
    <property type="protein sequence ID" value="KQL23402"/>
    <property type="gene ID" value="SETIT_033441mg"/>
</dbReference>
<dbReference type="HOGENOM" id="CLU_3192267_0_0_1"/>
<organism evidence="1 2">
    <name type="scientific">Setaria italica</name>
    <name type="common">Foxtail millet</name>
    <name type="synonym">Panicum italicum</name>
    <dbReference type="NCBI Taxonomy" id="4555"/>
    <lineage>
        <taxon>Eukaryota</taxon>
        <taxon>Viridiplantae</taxon>
        <taxon>Streptophyta</taxon>
        <taxon>Embryophyta</taxon>
        <taxon>Tracheophyta</taxon>
        <taxon>Spermatophyta</taxon>
        <taxon>Magnoliopsida</taxon>
        <taxon>Liliopsida</taxon>
        <taxon>Poales</taxon>
        <taxon>Poaceae</taxon>
        <taxon>PACMAD clade</taxon>
        <taxon>Panicoideae</taxon>
        <taxon>Panicodae</taxon>
        <taxon>Paniceae</taxon>
        <taxon>Cenchrinae</taxon>
        <taxon>Setaria</taxon>
    </lineage>
</organism>
<dbReference type="InParanoid" id="K4A3I8"/>
<evidence type="ECO:0000313" key="1">
    <source>
        <dbReference type="EnsemblPlants" id="KQL23402"/>
    </source>
</evidence>
<protein>
    <submittedName>
        <fullName evidence="1">Uncharacterized protein</fullName>
    </submittedName>
</protein>
<proteinExistence type="predicted"/>
<sequence>MQQSLFNMSATKTENYGAQVNLKSLVAILQMHMPNIIQPTCGPKPI</sequence>
<reference evidence="1" key="2">
    <citation type="submission" date="2018-08" db="UniProtKB">
        <authorList>
            <consortium name="EnsemblPlants"/>
        </authorList>
    </citation>
    <scope>IDENTIFICATION</scope>
    <source>
        <strain evidence="1">Yugu1</strain>
    </source>
</reference>
<dbReference type="Proteomes" id="UP000004995">
    <property type="component" value="Unassembled WGS sequence"/>
</dbReference>
<dbReference type="Gramene" id="KQL23402">
    <property type="protein sequence ID" value="KQL23402"/>
    <property type="gene ID" value="SETIT_033441mg"/>
</dbReference>
<dbReference type="EMBL" id="AGNK02000847">
    <property type="status" value="NOT_ANNOTATED_CDS"/>
    <property type="molecule type" value="Genomic_DNA"/>
</dbReference>
<reference evidence="2" key="1">
    <citation type="journal article" date="2012" name="Nat. Biotechnol.">
        <title>Reference genome sequence of the model plant Setaria.</title>
        <authorList>
            <person name="Bennetzen J.L."/>
            <person name="Schmutz J."/>
            <person name="Wang H."/>
            <person name="Percifield R."/>
            <person name="Hawkins J."/>
            <person name="Pontaroli A.C."/>
            <person name="Estep M."/>
            <person name="Feng L."/>
            <person name="Vaughn J.N."/>
            <person name="Grimwood J."/>
            <person name="Jenkins J."/>
            <person name="Barry K."/>
            <person name="Lindquist E."/>
            <person name="Hellsten U."/>
            <person name="Deshpande S."/>
            <person name="Wang X."/>
            <person name="Wu X."/>
            <person name="Mitros T."/>
            <person name="Triplett J."/>
            <person name="Yang X."/>
            <person name="Ye C.Y."/>
            <person name="Mauro-Herrera M."/>
            <person name="Wang L."/>
            <person name="Li P."/>
            <person name="Sharma M."/>
            <person name="Sharma R."/>
            <person name="Ronald P.C."/>
            <person name="Panaud O."/>
            <person name="Kellogg E.A."/>
            <person name="Brutnell T.P."/>
            <person name="Doust A.N."/>
            <person name="Tuskan G.A."/>
            <person name="Rokhsar D."/>
            <person name="Devos K.M."/>
        </authorList>
    </citation>
    <scope>NUCLEOTIDE SEQUENCE [LARGE SCALE GENOMIC DNA]</scope>
    <source>
        <strain evidence="2">cv. Yugu1</strain>
    </source>
</reference>
<accession>K4A3I8</accession>